<reference evidence="2 3" key="1">
    <citation type="submission" date="2019-01" db="EMBL/GenBank/DDBJ databases">
        <title>Genome sequencing of the rare red list fungi Fomitopsis rosea.</title>
        <authorList>
            <person name="Buettner E."/>
            <person name="Kellner H."/>
        </authorList>
    </citation>
    <scope>NUCLEOTIDE SEQUENCE [LARGE SCALE GENOMIC DNA]</scope>
    <source>
        <strain evidence="2 3">DSM 105464</strain>
    </source>
</reference>
<feature type="compositionally biased region" description="Polar residues" evidence="1">
    <location>
        <begin position="147"/>
        <end position="161"/>
    </location>
</feature>
<name>A0A4Y9Y0P1_9APHY</name>
<comment type="caution">
    <text evidence="2">The sequence shown here is derived from an EMBL/GenBank/DDBJ whole genome shotgun (WGS) entry which is preliminary data.</text>
</comment>
<dbReference type="Proteomes" id="UP000298390">
    <property type="component" value="Unassembled WGS sequence"/>
</dbReference>
<feature type="region of interest" description="Disordered" evidence="1">
    <location>
        <begin position="96"/>
        <end position="168"/>
    </location>
</feature>
<evidence type="ECO:0000256" key="1">
    <source>
        <dbReference type="SAM" id="MobiDB-lite"/>
    </source>
</evidence>
<feature type="region of interest" description="Disordered" evidence="1">
    <location>
        <begin position="1"/>
        <end position="56"/>
    </location>
</feature>
<accession>A0A4Y9Y0P1</accession>
<dbReference type="EMBL" id="SEKV01000537">
    <property type="protein sequence ID" value="TFY56054.1"/>
    <property type="molecule type" value="Genomic_DNA"/>
</dbReference>
<protein>
    <submittedName>
        <fullName evidence="2">Uncharacterized protein</fullName>
    </submittedName>
</protein>
<dbReference type="AlphaFoldDB" id="A0A4Y9Y0P1"/>
<gene>
    <name evidence="2" type="ORF">EVJ58_g7871</name>
</gene>
<sequence length="256" mass="27463">MVPSSLPRFRTAADNAMPYRLEPAAPATPSSRPLLLSAIGGRKDTPTSPYITGPQPRRARASFMKAGTQTTSSLDAQFVRAEALLAVTPESGRLASRSWMPPIQDDMDHSSRLVDSPLPWATGPSSRSSGTALSSASSSSEAGSPMPTLTSAVTTPESSATPLGGDRQCPLSSVEEILEHYLDPNVDYTPSIYLDVDDEARELRALPGMNPVFWDLMDALLVKLRDAEDISGQHDHCSHFWVILRSNGIPANVCSS</sequence>
<proteinExistence type="predicted"/>
<organism evidence="2 3">
    <name type="scientific">Rhodofomes roseus</name>
    <dbReference type="NCBI Taxonomy" id="34475"/>
    <lineage>
        <taxon>Eukaryota</taxon>
        <taxon>Fungi</taxon>
        <taxon>Dikarya</taxon>
        <taxon>Basidiomycota</taxon>
        <taxon>Agaricomycotina</taxon>
        <taxon>Agaricomycetes</taxon>
        <taxon>Polyporales</taxon>
        <taxon>Rhodofomes</taxon>
    </lineage>
</organism>
<evidence type="ECO:0000313" key="2">
    <source>
        <dbReference type="EMBL" id="TFY56054.1"/>
    </source>
</evidence>
<feature type="compositionally biased region" description="Low complexity" evidence="1">
    <location>
        <begin position="123"/>
        <end position="144"/>
    </location>
</feature>
<evidence type="ECO:0000313" key="3">
    <source>
        <dbReference type="Proteomes" id="UP000298390"/>
    </source>
</evidence>